<sequence>MYIKKINPFINTGKVINFYHLVDLIKTHYEKELEETDRVYSKMIIDKYVHLSKFNDELYFCFKDDIEYQCEKYNIEYRKNEQFLNYYFKALDLLKEEMEVLFNKYYPIEECLNLYLKGLKITN</sequence>
<dbReference type="AlphaFoldDB" id="A0A2H3KX65"/>
<reference evidence="1 2" key="1">
    <citation type="submission" date="2017-09" db="EMBL/GenBank/DDBJ databases">
        <title>Whole genomes of Flavobacteriaceae.</title>
        <authorList>
            <person name="Stine C."/>
            <person name="Li C."/>
            <person name="Tadesse D."/>
        </authorList>
    </citation>
    <scope>NUCLEOTIDE SEQUENCE [LARGE SCALE GENOMIC DNA]</scope>
    <source>
        <strain evidence="1 2">ATCC 35036</strain>
    </source>
</reference>
<comment type="caution">
    <text evidence="1">The sequence shown here is derived from an EMBL/GenBank/DDBJ whole genome shotgun (WGS) entry which is preliminary data.</text>
</comment>
<evidence type="ECO:0000313" key="2">
    <source>
        <dbReference type="Proteomes" id="UP000220828"/>
    </source>
</evidence>
<gene>
    <name evidence="1" type="ORF">B0A77_04880</name>
</gene>
<dbReference type="Proteomes" id="UP000220828">
    <property type="component" value="Unassembled WGS sequence"/>
</dbReference>
<protein>
    <submittedName>
        <fullName evidence="1">Uncharacterized protein</fullName>
    </submittedName>
</protein>
<accession>A0A2H3KX65</accession>
<proteinExistence type="predicted"/>
<dbReference type="RefSeq" id="WP_097553737.1">
    <property type="nucleotide sequence ID" value="NZ_PCMW01000028.1"/>
</dbReference>
<evidence type="ECO:0000313" key="1">
    <source>
        <dbReference type="EMBL" id="PDS25495.1"/>
    </source>
</evidence>
<dbReference type="EMBL" id="PCMW01000028">
    <property type="protein sequence ID" value="PDS25495.1"/>
    <property type="molecule type" value="Genomic_DNA"/>
</dbReference>
<organism evidence="1 2">
    <name type="scientific">Flavobacterium branchiophilum</name>
    <dbReference type="NCBI Taxonomy" id="55197"/>
    <lineage>
        <taxon>Bacteria</taxon>
        <taxon>Pseudomonadati</taxon>
        <taxon>Bacteroidota</taxon>
        <taxon>Flavobacteriia</taxon>
        <taxon>Flavobacteriales</taxon>
        <taxon>Flavobacteriaceae</taxon>
        <taxon>Flavobacterium</taxon>
    </lineage>
</organism>
<name>A0A2H3KX65_9FLAO</name>